<feature type="transmembrane region" description="Helical" evidence="1">
    <location>
        <begin position="309"/>
        <end position="329"/>
    </location>
</feature>
<keyword evidence="1" id="KW-0472">Membrane</keyword>
<gene>
    <name evidence="2" type="ORF">KTC_33890</name>
</gene>
<protein>
    <submittedName>
        <fullName evidence="2">Uncharacterized protein</fullName>
    </submittedName>
</protein>
<dbReference type="EMBL" id="AP019376">
    <property type="protein sequence ID" value="BBH88638.1"/>
    <property type="molecule type" value="Genomic_DNA"/>
</dbReference>
<feature type="transmembrane region" description="Helical" evidence="1">
    <location>
        <begin position="54"/>
        <end position="74"/>
    </location>
</feature>
<feature type="transmembrane region" description="Helical" evidence="1">
    <location>
        <begin position="28"/>
        <end position="48"/>
    </location>
</feature>
<accession>A0A455SML5</accession>
<proteinExistence type="predicted"/>
<keyword evidence="1" id="KW-1133">Transmembrane helix</keyword>
<dbReference type="AlphaFoldDB" id="A0A455SML5"/>
<name>A0A455SML5_9CHLR</name>
<keyword evidence="1" id="KW-0812">Transmembrane</keyword>
<evidence type="ECO:0000256" key="1">
    <source>
        <dbReference type="SAM" id="Phobius"/>
    </source>
</evidence>
<reference evidence="2" key="1">
    <citation type="submission" date="2018-12" db="EMBL/GenBank/DDBJ databases">
        <title>Novel natural products biosynthetic potential of the class Ktedonobacteria.</title>
        <authorList>
            <person name="Zheng Y."/>
            <person name="Saitou A."/>
            <person name="Wang C.M."/>
            <person name="Toyoda A."/>
            <person name="Minakuchi Y."/>
            <person name="Sekiguchi Y."/>
            <person name="Ueda K."/>
            <person name="Takano H."/>
            <person name="Sakai Y."/>
            <person name="Yokota A."/>
            <person name="Yabe S."/>
        </authorList>
    </citation>
    <scope>NUCLEOTIDE SEQUENCE</scope>
    <source>
        <strain evidence="2">COM3</strain>
    </source>
</reference>
<feature type="transmembrane region" description="Helical" evidence="1">
    <location>
        <begin position="439"/>
        <end position="459"/>
    </location>
</feature>
<feature type="transmembrane region" description="Helical" evidence="1">
    <location>
        <begin position="151"/>
        <end position="174"/>
    </location>
</feature>
<feature type="transmembrane region" description="Helical" evidence="1">
    <location>
        <begin position="341"/>
        <end position="362"/>
    </location>
</feature>
<sequence length="576" mass="66268">MGTMTRPENTSIQDPAIKRLSRERIFPIFYLFFALCYIALTISIMVTFQTRSVTFALLGLLLLAGSISSCVMQISKERFWKRIAQRRALALHDAQSFIAASQPWPIESAQLPLTIRVKTNFKLLLYGALILLAVVTIFVVLLSLNTLKLESILIVLSSILLPCALLIILFPLIYGRIYFQSIEVTEEGVTTHYLGETQHIRWEDARLFARYDAINTQGRNPIFQTYELTDDQTVVRWNNVANNLPLMRIESNQGQQEAHKLFRLVTGIVKARTQLPLLDFNDKQPLRDPSPLIGINDPQEVTFSSLSKALWSFVFLGIMGLFFLATGIYQFSFTRPSETFSLTLILIGAFLLLCSLLLLIVIPRARHYYQRLRRARARAFEQQEQFAAEEQPIAVQELPQPETIVQRTSFRATLVSMLITALVLWLPLSFILYPKKPLIGAAFSVLFLGIFLSITTWLIKRKQVVQDIEVSEQGIRVHFQAKTNELRWNEARLFSVYRSPALSFSRKKRLYYELASKETVVRWQKTFSHFWAPDLDPKMSLDDYHRWQDQLNGFIVARTKLPLVDLDKAIIKQAKK</sequence>
<organism evidence="2">
    <name type="scientific">Thermosporothrix sp. COM3</name>
    <dbReference type="NCBI Taxonomy" id="2490863"/>
    <lineage>
        <taxon>Bacteria</taxon>
        <taxon>Bacillati</taxon>
        <taxon>Chloroflexota</taxon>
        <taxon>Ktedonobacteria</taxon>
        <taxon>Ktedonobacterales</taxon>
        <taxon>Thermosporotrichaceae</taxon>
        <taxon>Thermosporothrix</taxon>
    </lineage>
</organism>
<feature type="transmembrane region" description="Helical" evidence="1">
    <location>
        <begin position="414"/>
        <end position="433"/>
    </location>
</feature>
<feature type="transmembrane region" description="Helical" evidence="1">
    <location>
        <begin position="123"/>
        <end position="145"/>
    </location>
</feature>
<evidence type="ECO:0000313" key="2">
    <source>
        <dbReference type="EMBL" id="BBH88638.1"/>
    </source>
</evidence>